<name>A0ABT5FBK1_9GAMM</name>
<organism evidence="1 2">
    <name type="scientific">Psychrosphaera algicola</name>
    <dbReference type="NCBI Taxonomy" id="3023714"/>
    <lineage>
        <taxon>Bacteria</taxon>
        <taxon>Pseudomonadati</taxon>
        <taxon>Pseudomonadota</taxon>
        <taxon>Gammaproteobacteria</taxon>
        <taxon>Alteromonadales</taxon>
        <taxon>Pseudoalteromonadaceae</taxon>
        <taxon>Psychrosphaera</taxon>
    </lineage>
</organism>
<keyword evidence="2" id="KW-1185">Reference proteome</keyword>
<accession>A0ABT5FBK1</accession>
<evidence type="ECO:0000313" key="1">
    <source>
        <dbReference type="EMBL" id="MDC2888923.1"/>
    </source>
</evidence>
<proteinExistence type="predicted"/>
<evidence type="ECO:0000313" key="2">
    <source>
        <dbReference type="Proteomes" id="UP001528411"/>
    </source>
</evidence>
<dbReference type="RefSeq" id="WP_272180470.1">
    <property type="nucleotide sequence ID" value="NZ_JAQOMS010000002.1"/>
</dbReference>
<protein>
    <submittedName>
        <fullName evidence="1">Uncharacterized protein</fullName>
    </submittedName>
</protein>
<reference evidence="1 2" key="1">
    <citation type="submission" date="2023-01" db="EMBL/GenBank/DDBJ databases">
        <title>Psychrosphaera sp. nov., isolated from marine algae.</title>
        <authorList>
            <person name="Bayburt H."/>
            <person name="Choi B.J."/>
            <person name="Kim J.M."/>
            <person name="Choi D.G."/>
            <person name="Jeon C.O."/>
        </authorList>
    </citation>
    <scope>NUCLEOTIDE SEQUENCE [LARGE SCALE GENOMIC DNA]</scope>
    <source>
        <strain evidence="1 2">G1-22</strain>
    </source>
</reference>
<dbReference type="Proteomes" id="UP001528411">
    <property type="component" value="Unassembled WGS sequence"/>
</dbReference>
<comment type="caution">
    <text evidence="1">The sequence shown here is derived from an EMBL/GenBank/DDBJ whole genome shotgun (WGS) entry which is preliminary data.</text>
</comment>
<dbReference type="EMBL" id="JAQOMS010000002">
    <property type="protein sequence ID" value="MDC2888923.1"/>
    <property type="molecule type" value="Genomic_DNA"/>
</dbReference>
<gene>
    <name evidence="1" type="ORF">PN838_09260</name>
</gene>
<sequence length="37" mass="4179">MLLRNKGILVADIEYQTAYDEMCGNAERAPCLHVVQL</sequence>